<dbReference type="GO" id="GO:0004842">
    <property type="term" value="F:ubiquitin-protein transferase activity"/>
    <property type="evidence" value="ECO:0007669"/>
    <property type="project" value="TreeGrafter"/>
</dbReference>
<dbReference type="AlphaFoldDB" id="A0A5J9SIJ2"/>
<dbReference type="GO" id="GO:0016020">
    <property type="term" value="C:membrane"/>
    <property type="evidence" value="ECO:0007669"/>
    <property type="project" value="TreeGrafter"/>
</dbReference>
<dbReference type="InterPro" id="IPR022143">
    <property type="entry name" value="DUF3675"/>
</dbReference>
<name>A0A5J9SIJ2_9POAL</name>
<evidence type="ECO:0000256" key="3">
    <source>
        <dbReference type="ARBA" id="ARBA00022833"/>
    </source>
</evidence>
<dbReference type="PROSITE" id="PS51292">
    <property type="entry name" value="ZF_RING_CH"/>
    <property type="match status" value="1"/>
</dbReference>
<evidence type="ECO:0000256" key="2">
    <source>
        <dbReference type="ARBA" id="ARBA00022771"/>
    </source>
</evidence>
<protein>
    <recommendedName>
        <fullName evidence="4">RING-CH-type domain-containing protein</fullName>
    </recommendedName>
</protein>
<dbReference type="Pfam" id="PF12906">
    <property type="entry name" value="RINGv"/>
    <property type="match status" value="1"/>
</dbReference>
<evidence type="ECO:0000256" key="1">
    <source>
        <dbReference type="ARBA" id="ARBA00022723"/>
    </source>
</evidence>
<sequence>RSSMSDHFAVMAGRLLTESTLQSTIDEASGAPSSTMTACDEVVPDHRPRSGVLVECRICQDEEDEACMETPCSCNGSLKANGSSYYMFFSSNLKHYAHRRCIQRWCDEKGDTICEICLQQFTPNYTTTSKLFQHGRNSVFFSTHGYIQERPMLTADQTSTSYEYDGQTSTPTGVICCRIIAITLMLLLVLHDAFSVFFSNQSAYTVAMVTVRL</sequence>
<dbReference type="InterPro" id="IPR011016">
    <property type="entry name" value="Znf_RING-CH"/>
</dbReference>
<dbReference type="EMBL" id="RWGY01000805">
    <property type="protein sequence ID" value="TVT98783.1"/>
    <property type="molecule type" value="Genomic_DNA"/>
</dbReference>
<dbReference type="OrthoDB" id="264354at2759"/>
<keyword evidence="1" id="KW-0479">Metal-binding</keyword>
<evidence type="ECO:0000259" key="4">
    <source>
        <dbReference type="PROSITE" id="PS51292"/>
    </source>
</evidence>
<evidence type="ECO:0000313" key="5">
    <source>
        <dbReference type="EMBL" id="TVT98783.1"/>
    </source>
</evidence>
<feature type="domain" description="RING-CH-type" evidence="4">
    <location>
        <begin position="48"/>
        <end position="124"/>
    </location>
</feature>
<organism evidence="5 6">
    <name type="scientific">Eragrostis curvula</name>
    <name type="common">weeping love grass</name>
    <dbReference type="NCBI Taxonomy" id="38414"/>
    <lineage>
        <taxon>Eukaryota</taxon>
        <taxon>Viridiplantae</taxon>
        <taxon>Streptophyta</taxon>
        <taxon>Embryophyta</taxon>
        <taxon>Tracheophyta</taxon>
        <taxon>Spermatophyta</taxon>
        <taxon>Magnoliopsida</taxon>
        <taxon>Liliopsida</taxon>
        <taxon>Poales</taxon>
        <taxon>Poaceae</taxon>
        <taxon>PACMAD clade</taxon>
        <taxon>Chloridoideae</taxon>
        <taxon>Eragrostideae</taxon>
        <taxon>Eragrostidinae</taxon>
        <taxon>Eragrostis</taxon>
    </lineage>
</organism>
<comment type="caution">
    <text evidence="5">The sequence shown here is derived from an EMBL/GenBank/DDBJ whole genome shotgun (WGS) entry which is preliminary data.</text>
</comment>
<dbReference type="Gramene" id="TVT98783">
    <property type="protein sequence ID" value="TVT98783"/>
    <property type="gene ID" value="EJB05_55872"/>
</dbReference>
<dbReference type="CDD" id="cd16495">
    <property type="entry name" value="RING_CH-C4HC3_MARCH"/>
    <property type="match status" value="1"/>
</dbReference>
<dbReference type="GO" id="GO:0016567">
    <property type="term" value="P:protein ubiquitination"/>
    <property type="evidence" value="ECO:0007669"/>
    <property type="project" value="TreeGrafter"/>
</dbReference>
<dbReference type="PANTHER" id="PTHR23012:SF164">
    <property type="entry name" value="OS05G0552400 PROTEIN"/>
    <property type="match status" value="1"/>
</dbReference>
<dbReference type="GO" id="GO:0008270">
    <property type="term" value="F:zinc ion binding"/>
    <property type="evidence" value="ECO:0007669"/>
    <property type="project" value="UniProtKB-KW"/>
</dbReference>
<dbReference type="Pfam" id="PF12428">
    <property type="entry name" value="DUF3675"/>
    <property type="match status" value="1"/>
</dbReference>
<accession>A0A5J9SIJ2</accession>
<reference evidence="5 6" key="1">
    <citation type="journal article" date="2019" name="Sci. Rep.">
        <title>A high-quality genome of Eragrostis curvula grass provides insights into Poaceae evolution and supports new strategies to enhance forage quality.</title>
        <authorList>
            <person name="Carballo J."/>
            <person name="Santos B.A.C.M."/>
            <person name="Zappacosta D."/>
            <person name="Garbus I."/>
            <person name="Selva J.P."/>
            <person name="Gallo C.A."/>
            <person name="Diaz A."/>
            <person name="Albertini E."/>
            <person name="Caccamo M."/>
            <person name="Echenique V."/>
        </authorList>
    </citation>
    <scope>NUCLEOTIDE SEQUENCE [LARGE SCALE GENOMIC DNA]</scope>
    <source>
        <strain evidence="6">cv. Victoria</strain>
        <tissue evidence="5">Leaf</tissue>
    </source>
</reference>
<keyword evidence="3" id="KW-0862">Zinc</keyword>
<evidence type="ECO:0000313" key="6">
    <source>
        <dbReference type="Proteomes" id="UP000324897"/>
    </source>
</evidence>
<keyword evidence="6" id="KW-1185">Reference proteome</keyword>
<dbReference type="SUPFAM" id="SSF57850">
    <property type="entry name" value="RING/U-box"/>
    <property type="match status" value="1"/>
</dbReference>
<feature type="non-terminal residue" evidence="5">
    <location>
        <position position="1"/>
    </location>
</feature>
<gene>
    <name evidence="5" type="ORF">EJB05_55872</name>
</gene>
<dbReference type="InterPro" id="IPR033275">
    <property type="entry name" value="MARCH-like"/>
</dbReference>
<dbReference type="Proteomes" id="UP000324897">
    <property type="component" value="Unassembled WGS sequence"/>
</dbReference>
<proteinExistence type="predicted"/>
<dbReference type="SMART" id="SM00744">
    <property type="entry name" value="RINGv"/>
    <property type="match status" value="1"/>
</dbReference>
<keyword evidence="2" id="KW-0863">Zinc-finger</keyword>
<dbReference type="Gene3D" id="3.30.40.10">
    <property type="entry name" value="Zinc/RING finger domain, C3HC4 (zinc finger)"/>
    <property type="match status" value="1"/>
</dbReference>
<dbReference type="PANTHER" id="PTHR23012">
    <property type="entry name" value="RING/FYVE/PHD ZINC FINGER DOMAIN-CONTAINING"/>
    <property type="match status" value="1"/>
</dbReference>
<dbReference type="InterPro" id="IPR013083">
    <property type="entry name" value="Znf_RING/FYVE/PHD"/>
</dbReference>